<dbReference type="EMBL" id="CP139960">
    <property type="protein sequence ID" value="WQD40681.1"/>
    <property type="molecule type" value="Genomic_DNA"/>
</dbReference>
<organism evidence="2 3">
    <name type="scientific">Niabella yanshanensis</name>
    <dbReference type="NCBI Taxonomy" id="577386"/>
    <lineage>
        <taxon>Bacteria</taxon>
        <taxon>Pseudomonadati</taxon>
        <taxon>Bacteroidota</taxon>
        <taxon>Chitinophagia</taxon>
        <taxon>Chitinophagales</taxon>
        <taxon>Chitinophagaceae</taxon>
        <taxon>Niabella</taxon>
    </lineage>
</organism>
<keyword evidence="3" id="KW-1185">Reference proteome</keyword>
<evidence type="ECO:0000259" key="1">
    <source>
        <dbReference type="PROSITE" id="PS50173"/>
    </source>
</evidence>
<evidence type="ECO:0000313" key="3">
    <source>
        <dbReference type="Proteomes" id="UP001325680"/>
    </source>
</evidence>
<dbReference type="RefSeq" id="WP_114789850.1">
    <property type="nucleotide sequence ID" value="NZ_CP139960.1"/>
</dbReference>
<dbReference type="InterPro" id="IPR043502">
    <property type="entry name" value="DNA/RNA_pol_sf"/>
</dbReference>
<dbReference type="InterPro" id="IPR001126">
    <property type="entry name" value="UmuC"/>
</dbReference>
<dbReference type="SUPFAM" id="SSF56672">
    <property type="entry name" value="DNA/RNA polymerases"/>
    <property type="match status" value="1"/>
</dbReference>
<protein>
    <recommendedName>
        <fullName evidence="1">UmuC domain-containing protein</fullName>
    </recommendedName>
</protein>
<proteinExistence type="predicted"/>
<gene>
    <name evidence="2" type="ORF">U0035_11030</name>
</gene>
<feature type="domain" description="UmuC" evidence="1">
    <location>
        <begin position="8"/>
        <end position="34"/>
    </location>
</feature>
<evidence type="ECO:0000313" key="2">
    <source>
        <dbReference type="EMBL" id="WQD40681.1"/>
    </source>
</evidence>
<name>A0ABZ0WD98_9BACT</name>
<dbReference type="Proteomes" id="UP001325680">
    <property type="component" value="Chromosome"/>
</dbReference>
<dbReference type="Gene3D" id="3.40.1170.60">
    <property type="match status" value="1"/>
</dbReference>
<reference evidence="2 3" key="1">
    <citation type="submission" date="2023-12" db="EMBL/GenBank/DDBJ databases">
        <title>Genome sequencing and assembly of bacterial species from a model synthetic community.</title>
        <authorList>
            <person name="Hogle S.L."/>
        </authorList>
    </citation>
    <scope>NUCLEOTIDE SEQUENCE [LARGE SCALE GENOMIC DNA]</scope>
    <source>
        <strain evidence="2 3">HAMBI_3031</strain>
    </source>
</reference>
<dbReference type="PROSITE" id="PS50173">
    <property type="entry name" value="UMUC"/>
    <property type="match status" value="1"/>
</dbReference>
<sequence>MSAVKPYIAHFDLDSFFVSVELLLQPELKDKPMITPRLMFFHQPVEPVNLPPTRMLAGEKHQQGPTIFTL</sequence>
<accession>A0ABZ0WD98</accession>